<proteinExistence type="predicted"/>
<keyword evidence="2" id="KW-0540">Nuclease</keyword>
<dbReference type="Proteomes" id="UP001589799">
    <property type="component" value="Unassembled WGS sequence"/>
</dbReference>
<evidence type="ECO:0000313" key="2">
    <source>
        <dbReference type="EMBL" id="MFC0341910.1"/>
    </source>
</evidence>
<dbReference type="Pfam" id="PF00149">
    <property type="entry name" value="Metallophos"/>
    <property type="match status" value="1"/>
</dbReference>
<dbReference type="GO" id="GO:0016787">
    <property type="term" value="F:hydrolase activity"/>
    <property type="evidence" value="ECO:0007669"/>
    <property type="project" value="UniProtKB-KW"/>
</dbReference>
<dbReference type="InterPro" id="IPR026336">
    <property type="entry name" value="PdeM-like"/>
</dbReference>
<dbReference type="EC" id="3.1.-.-" evidence="2"/>
<dbReference type="NCBIfam" id="TIGR04123">
    <property type="entry name" value="P_estr_lig_assc"/>
    <property type="match status" value="1"/>
</dbReference>
<dbReference type="PANTHER" id="PTHR39323">
    <property type="entry name" value="BLR1149 PROTEIN"/>
    <property type="match status" value="1"/>
</dbReference>
<gene>
    <name evidence="2" type="primary">pdeM</name>
    <name evidence="2" type="ORF">ACFFII_14160</name>
</gene>
<dbReference type="EMBL" id="JBHLWE010000041">
    <property type="protein sequence ID" value="MFC0341910.1"/>
    <property type="molecule type" value="Genomic_DNA"/>
</dbReference>
<feature type="domain" description="Calcineurin-like phosphoesterase" evidence="1">
    <location>
        <begin position="29"/>
        <end position="119"/>
    </location>
</feature>
<evidence type="ECO:0000259" key="1">
    <source>
        <dbReference type="Pfam" id="PF00149"/>
    </source>
</evidence>
<dbReference type="PANTHER" id="PTHR39323:SF1">
    <property type="entry name" value="BLR1149 PROTEIN"/>
    <property type="match status" value="1"/>
</dbReference>
<dbReference type="GO" id="GO:0004519">
    <property type="term" value="F:endonuclease activity"/>
    <property type="evidence" value="ECO:0007669"/>
    <property type="project" value="UniProtKB-KW"/>
</dbReference>
<protein>
    <submittedName>
        <fullName evidence="2">Ligase-associated DNA damage response endonuclease PdeM</fullName>
        <ecNumber evidence="2">3.1.-.-</ecNumber>
    </submittedName>
</protein>
<dbReference type="RefSeq" id="WP_377699518.1">
    <property type="nucleotide sequence ID" value="NZ_JBHLWE010000041.1"/>
</dbReference>
<keyword evidence="2" id="KW-0436">Ligase</keyword>
<dbReference type="SUPFAM" id="SSF56300">
    <property type="entry name" value="Metallo-dependent phosphatases"/>
    <property type="match status" value="1"/>
</dbReference>
<name>A0ABV6I6Q5_9RHOB</name>
<evidence type="ECO:0000313" key="3">
    <source>
        <dbReference type="Proteomes" id="UP001589799"/>
    </source>
</evidence>
<dbReference type="InterPro" id="IPR004843">
    <property type="entry name" value="Calcineurin-like_PHP"/>
</dbReference>
<keyword evidence="2" id="KW-0255">Endonuclease</keyword>
<keyword evidence="2" id="KW-0378">Hydrolase</keyword>
<reference evidence="2 3" key="1">
    <citation type="submission" date="2024-09" db="EMBL/GenBank/DDBJ databases">
        <authorList>
            <person name="Sun Q."/>
            <person name="Mori K."/>
        </authorList>
    </citation>
    <scope>NUCLEOTIDE SEQUENCE [LARGE SCALE GENOMIC DNA]</scope>
    <source>
        <strain evidence="2 3">KCTC 22789</strain>
    </source>
</reference>
<dbReference type="Gene3D" id="3.60.21.10">
    <property type="match status" value="1"/>
</dbReference>
<sequence>MTGFAFTWHGLRLEARCSGALWWPEERWLVVADLHLGKSERMARRGGALLPPYEGLETLRRLEAEAEALDPAVIVSLGDGFDDDAAAEALEPQVAERLACLGAAQEIRWIAGNHDPRAGGEETLRMGPVTLRHQPEGEGPDISGHFHPVVRLAGARRRALLIGPSHMILPAFGAYTGGLDAGSEAITRWVPHGIAVACLHKALPVPLRAA</sequence>
<dbReference type="GO" id="GO:0016874">
    <property type="term" value="F:ligase activity"/>
    <property type="evidence" value="ECO:0007669"/>
    <property type="project" value="UniProtKB-KW"/>
</dbReference>
<accession>A0ABV6I6Q5</accession>
<comment type="caution">
    <text evidence="2">The sequence shown here is derived from an EMBL/GenBank/DDBJ whole genome shotgun (WGS) entry which is preliminary data.</text>
</comment>
<keyword evidence="3" id="KW-1185">Reference proteome</keyword>
<organism evidence="2 3">
    <name type="scientific">Paracoccus niistensis</name>
    <dbReference type="NCBI Taxonomy" id="632935"/>
    <lineage>
        <taxon>Bacteria</taxon>
        <taxon>Pseudomonadati</taxon>
        <taxon>Pseudomonadota</taxon>
        <taxon>Alphaproteobacteria</taxon>
        <taxon>Rhodobacterales</taxon>
        <taxon>Paracoccaceae</taxon>
        <taxon>Paracoccus</taxon>
    </lineage>
</organism>
<dbReference type="InterPro" id="IPR029052">
    <property type="entry name" value="Metallo-depent_PP-like"/>
</dbReference>